<reference evidence="3" key="1">
    <citation type="journal article" date="2015" name="Nat. Genet.">
        <title>The genome and transcriptome of the zoonotic hookworm Ancylostoma ceylanicum identify infection-specific gene families.</title>
        <authorList>
            <person name="Schwarz E.M."/>
            <person name="Hu Y."/>
            <person name="Antoshechkin I."/>
            <person name="Miller M.M."/>
            <person name="Sternberg P.W."/>
            <person name="Aroian R.V."/>
        </authorList>
    </citation>
    <scope>NUCLEOTIDE SEQUENCE</scope>
    <source>
        <strain evidence="3">HY135</strain>
    </source>
</reference>
<protein>
    <recommendedName>
        <fullName evidence="1">Mos1 transposase HTH domain-containing protein</fullName>
    </recommendedName>
</protein>
<dbReference type="Pfam" id="PF17906">
    <property type="entry name" value="HTH_48"/>
    <property type="match status" value="1"/>
</dbReference>
<dbReference type="Gene3D" id="1.10.10.1450">
    <property type="match status" value="1"/>
</dbReference>
<dbReference type="InterPro" id="IPR041426">
    <property type="entry name" value="Mos1_HTH"/>
</dbReference>
<dbReference type="STRING" id="53326.A0A016WG20"/>
<comment type="caution">
    <text evidence="2">The sequence shown here is derived from an EMBL/GenBank/DDBJ whole genome shotgun (WGS) entry which is preliminary data.</text>
</comment>
<feature type="domain" description="Mos1 transposase HTH" evidence="1">
    <location>
        <begin position="8"/>
        <end position="52"/>
    </location>
</feature>
<gene>
    <name evidence="2" type="primary">Acey_s0754.g2064</name>
    <name evidence="2" type="ORF">Y032_0754g2064</name>
</gene>
<proteinExistence type="predicted"/>
<dbReference type="EMBL" id="JARK01000354">
    <property type="protein sequence ID" value="EYC37963.1"/>
    <property type="molecule type" value="Genomic_DNA"/>
</dbReference>
<dbReference type="Proteomes" id="UP000024635">
    <property type="component" value="Unassembled WGS sequence"/>
</dbReference>
<organism evidence="2 3">
    <name type="scientific">Ancylostoma ceylanicum</name>
    <dbReference type="NCBI Taxonomy" id="53326"/>
    <lineage>
        <taxon>Eukaryota</taxon>
        <taxon>Metazoa</taxon>
        <taxon>Ecdysozoa</taxon>
        <taxon>Nematoda</taxon>
        <taxon>Chromadorea</taxon>
        <taxon>Rhabditida</taxon>
        <taxon>Rhabditina</taxon>
        <taxon>Rhabditomorpha</taxon>
        <taxon>Strongyloidea</taxon>
        <taxon>Ancylostomatidae</taxon>
        <taxon>Ancylostomatinae</taxon>
        <taxon>Ancylostoma</taxon>
    </lineage>
</organism>
<evidence type="ECO:0000313" key="3">
    <source>
        <dbReference type="Proteomes" id="UP000024635"/>
    </source>
</evidence>
<name>A0A016WG20_9BILA</name>
<dbReference type="AlphaFoldDB" id="A0A016WG20"/>
<sequence>MDLKEKVYRANPLLQYRRGSTADEAHRFLLDFMDDQAPSRTTCFIWYRKFRRIMYEASRIGRPPTQKRSVVIATCEAQPDHSVRDVAARTQTSKSTIHDVLRTSDKVPKLPRVLPHVLSTWDKKRCVEVYFPPQPPSYVCFDRFNSHHG</sequence>
<evidence type="ECO:0000313" key="2">
    <source>
        <dbReference type="EMBL" id="EYC37963.1"/>
    </source>
</evidence>
<keyword evidence="3" id="KW-1185">Reference proteome</keyword>
<accession>A0A016WG20</accession>
<evidence type="ECO:0000259" key="1">
    <source>
        <dbReference type="Pfam" id="PF17906"/>
    </source>
</evidence>
<dbReference type="OrthoDB" id="5872915at2759"/>